<dbReference type="FunFam" id="3.40.50.1000:FF:000022">
    <property type="entry name" value="Phosphoglycolate phosphatase"/>
    <property type="match status" value="1"/>
</dbReference>
<dbReference type="Gene3D" id="3.40.50.1000">
    <property type="entry name" value="HAD superfamily/HAD-like"/>
    <property type="match status" value="1"/>
</dbReference>
<dbReference type="EMBL" id="ADMD01000002">
    <property type="protein sequence ID" value="EJZ84196.1"/>
    <property type="molecule type" value="Genomic_DNA"/>
</dbReference>
<dbReference type="FunCoup" id="K0YL24">
    <property type="interactions" value="15"/>
</dbReference>
<dbReference type="PANTHER" id="PTHR43434:SF26">
    <property type="entry name" value="PYROPHOSPHATASE PPAX"/>
    <property type="match status" value="1"/>
</dbReference>
<evidence type="ECO:0000256" key="4">
    <source>
        <dbReference type="ARBA" id="ARBA00069527"/>
    </source>
</evidence>
<dbReference type="InterPro" id="IPR050155">
    <property type="entry name" value="HAD-like_hydrolase_sf"/>
</dbReference>
<evidence type="ECO:0000256" key="5">
    <source>
        <dbReference type="ARBA" id="ARBA00080335"/>
    </source>
</evidence>
<dbReference type="RefSeq" id="WP_009138734.1">
    <property type="nucleotide sequence ID" value="NZ_JH815198.1"/>
</dbReference>
<dbReference type="NCBIfam" id="TIGR01549">
    <property type="entry name" value="HAD-SF-IA-v1"/>
    <property type="match status" value="1"/>
</dbReference>
<keyword evidence="2" id="KW-0829">Tyrosine-protein kinase</keyword>
<dbReference type="InterPro" id="IPR036412">
    <property type="entry name" value="HAD-like_sf"/>
</dbReference>
<protein>
    <recommendedName>
        <fullName evidence="4">Tyrosine-protein kinase PtkA</fullName>
    </recommendedName>
    <alternativeName>
        <fullName evidence="5">Protein tyrosine kinase A</fullName>
    </alternativeName>
</protein>
<dbReference type="PRINTS" id="PR00413">
    <property type="entry name" value="HADHALOGNASE"/>
</dbReference>
<dbReference type="eggNOG" id="COG0546">
    <property type="taxonomic scope" value="Bacteria"/>
</dbReference>
<evidence type="ECO:0000313" key="7">
    <source>
        <dbReference type="Proteomes" id="UP000006069"/>
    </source>
</evidence>
<dbReference type="InterPro" id="IPR006439">
    <property type="entry name" value="HAD-SF_hydro_IA"/>
</dbReference>
<dbReference type="InterPro" id="IPR041492">
    <property type="entry name" value="HAD_2"/>
</dbReference>
<comment type="similarity">
    <text evidence="1">Belongs to the HAD-like hydrolase superfamily. CbbY/CbbZ/Gph/YieH family.</text>
</comment>
<dbReference type="InterPro" id="IPR023214">
    <property type="entry name" value="HAD_sf"/>
</dbReference>
<evidence type="ECO:0000313" key="6">
    <source>
        <dbReference type="EMBL" id="EJZ84196.1"/>
    </source>
</evidence>
<dbReference type="Proteomes" id="UP000006069">
    <property type="component" value="Unassembled WGS sequence"/>
</dbReference>
<dbReference type="Gene3D" id="1.10.150.240">
    <property type="entry name" value="Putative phosphatase, domain 2"/>
    <property type="match status" value="1"/>
</dbReference>
<dbReference type="GO" id="GO:0006281">
    <property type="term" value="P:DNA repair"/>
    <property type="evidence" value="ECO:0007669"/>
    <property type="project" value="TreeGrafter"/>
</dbReference>
<accession>K0YL24</accession>
<dbReference type="SUPFAM" id="SSF56784">
    <property type="entry name" value="HAD-like"/>
    <property type="match status" value="1"/>
</dbReference>
<dbReference type="AlphaFoldDB" id="K0YL24"/>
<dbReference type="NCBIfam" id="TIGR01509">
    <property type="entry name" value="HAD-SF-IA-v3"/>
    <property type="match status" value="1"/>
</dbReference>
<dbReference type="GO" id="GO:0004713">
    <property type="term" value="F:protein tyrosine kinase activity"/>
    <property type="evidence" value="ECO:0007669"/>
    <property type="project" value="UniProtKB-KW"/>
</dbReference>
<evidence type="ECO:0000256" key="1">
    <source>
        <dbReference type="ARBA" id="ARBA00006171"/>
    </source>
</evidence>
<dbReference type="Pfam" id="PF13419">
    <property type="entry name" value="HAD_2"/>
    <property type="match status" value="1"/>
</dbReference>
<dbReference type="GO" id="GO:0005829">
    <property type="term" value="C:cytosol"/>
    <property type="evidence" value="ECO:0007669"/>
    <property type="project" value="TreeGrafter"/>
</dbReference>
<dbReference type="PATRIC" id="fig|742818.3.peg.552"/>
<keyword evidence="6" id="KW-0378">Hydrolase</keyword>
<dbReference type="GO" id="GO:0008967">
    <property type="term" value="F:phosphoglycolate phosphatase activity"/>
    <property type="evidence" value="ECO:0007669"/>
    <property type="project" value="TreeGrafter"/>
</dbReference>
<keyword evidence="7" id="KW-1185">Reference proteome</keyword>
<dbReference type="SFLD" id="SFLDS00003">
    <property type="entry name" value="Haloacid_Dehalogenase"/>
    <property type="match status" value="1"/>
</dbReference>
<dbReference type="PANTHER" id="PTHR43434">
    <property type="entry name" value="PHOSPHOGLYCOLATE PHOSPHATASE"/>
    <property type="match status" value="1"/>
</dbReference>
<evidence type="ECO:0000256" key="3">
    <source>
        <dbReference type="ARBA" id="ARBA00050405"/>
    </source>
</evidence>
<name>K0YL24_9ACTN</name>
<dbReference type="HOGENOM" id="CLU_045011_19_4_11"/>
<comment type="catalytic activity">
    <reaction evidence="3">
        <text>L-tyrosyl-[protein] + ATP = O-phospho-L-tyrosyl-[protein] + ADP + H(+)</text>
        <dbReference type="Rhea" id="RHEA:10596"/>
        <dbReference type="Rhea" id="RHEA-COMP:10136"/>
        <dbReference type="Rhea" id="RHEA-COMP:20101"/>
        <dbReference type="ChEBI" id="CHEBI:15378"/>
        <dbReference type="ChEBI" id="CHEBI:30616"/>
        <dbReference type="ChEBI" id="CHEBI:46858"/>
        <dbReference type="ChEBI" id="CHEBI:61978"/>
        <dbReference type="ChEBI" id="CHEBI:456216"/>
    </reaction>
    <physiologicalReaction direction="left-to-right" evidence="3">
        <dbReference type="Rhea" id="RHEA:10597"/>
    </physiologicalReaction>
</comment>
<organism evidence="6 7">
    <name type="scientific">Slackia piriformis YIT 12062</name>
    <dbReference type="NCBI Taxonomy" id="742818"/>
    <lineage>
        <taxon>Bacteria</taxon>
        <taxon>Bacillati</taxon>
        <taxon>Actinomycetota</taxon>
        <taxon>Coriobacteriia</taxon>
        <taxon>Eggerthellales</taxon>
        <taxon>Eggerthellaceae</taxon>
        <taxon>Slackia</taxon>
    </lineage>
</organism>
<proteinExistence type="inferred from homology"/>
<reference evidence="6 7" key="1">
    <citation type="submission" date="2012-08" db="EMBL/GenBank/DDBJ databases">
        <title>The Genome Sequence of Slackia piriformis YIT 12062.</title>
        <authorList>
            <consortium name="The Broad Institute Genome Sequencing Platform"/>
            <person name="Earl A."/>
            <person name="Ward D."/>
            <person name="Feldgarden M."/>
            <person name="Gevers D."/>
            <person name="Morotomi M."/>
            <person name="Walker B."/>
            <person name="Young S.K."/>
            <person name="Zeng Q."/>
            <person name="Gargeya S."/>
            <person name="Fitzgerald M."/>
            <person name="Haas B."/>
            <person name="Abouelleil A."/>
            <person name="Alvarado L."/>
            <person name="Arachchi H.M."/>
            <person name="Berlin A.M."/>
            <person name="Chapman S.B."/>
            <person name="Goldberg J."/>
            <person name="Griggs A."/>
            <person name="Gujja S."/>
            <person name="Hansen M."/>
            <person name="Howarth C."/>
            <person name="Imamovic A."/>
            <person name="Larimer J."/>
            <person name="McCowen C."/>
            <person name="Montmayeur A."/>
            <person name="Murphy C."/>
            <person name="Neiman D."/>
            <person name="Pearson M."/>
            <person name="Priest M."/>
            <person name="Roberts A."/>
            <person name="Saif S."/>
            <person name="Shea T."/>
            <person name="Sisk P."/>
            <person name="Sykes S."/>
            <person name="Wortman J."/>
            <person name="Nusbaum C."/>
            <person name="Birren B."/>
        </authorList>
    </citation>
    <scope>NUCLEOTIDE SEQUENCE [LARGE SCALE GENOMIC DNA]</scope>
    <source>
        <strain evidence="6 7">YIT 12062</strain>
    </source>
</reference>
<dbReference type="InParanoid" id="K0YL24"/>
<gene>
    <name evidence="6" type="ORF">HMPREF9451_00505</name>
</gene>
<dbReference type="SFLD" id="SFLDG01129">
    <property type="entry name" value="C1.5:_HAD__Beta-PGM__Phosphata"/>
    <property type="match status" value="1"/>
</dbReference>
<dbReference type="InterPro" id="IPR023198">
    <property type="entry name" value="PGP-like_dom2"/>
</dbReference>
<comment type="caution">
    <text evidence="6">The sequence shown here is derived from an EMBL/GenBank/DDBJ whole genome shotgun (WGS) entry which is preliminary data.</text>
</comment>
<keyword evidence="2" id="KW-0418">Kinase</keyword>
<evidence type="ECO:0000256" key="2">
    <source>
        <dbReference type="ARBA" id="ARBA00023137"/>
    </source>
</evidence>
<sequence>MPILDTVLFDNDGTLVDTYDLILESFHHAVRNVLGHDIADEKLMAKVGQPLSTQMWDFTDDPAVHEELLLTYREFNHRIHDERVSLFPGVREGLERLREEGFKMGVVTSKMSPLARRGLEVLEVAEFFDCLVGADSCPKHKPDSDPILMGCGLLGATPESCIYVGDSPYDLQASNAAGTLSVAALWGMFDEDALCAENPCLACSDFPGLVDGILALREGCR</sequence>
<keyword evidence="2" id="KW-0808">Transferase</keyword>
<dbReference type="OrthoDB" id="9797743at2"/>